<sequence length="23" mass="2573">MRSDDLGIAVVDEEPRAGRPLIY</sequence>
<proteinExistence type="predicted"/>
<name>A0A2P2IPK2_RHIMU</name>
<keyword evidence="1" id="KW-0808">Transferase</keyword>
<dbReference type="AlphaFoldDB" id="A0A2P2IPK2"/>
<protein>
    <submittedName>
        <fullName evidence="1">Glycerol kinase-like</fullName>
    </submittedName>
</protein>
<reference evidence="1" key="1">
    <citation type="submission" date="2018-02" db="EMBL/GenBank/DDBJ databases">
        <title>Rhizophora mucronata_Transcriptome.</title>
        <authorList>
            <person name="Meera S.P."/>
            <person name="Sreeshan A."/>
            <person name="Augustine A."/>
        </authorList>
    </citation>
    <scope>NUCLEOTIDE SEQUENCE</scope>
    <source>
        <tissue evidence="1">Leaf</tissue>
    </source>
</reference>
<organism evidence="1">
    <name type="scientific">Rhizophora mucronata</name>
    <name type="common">Asiatic mangrove</name>
    <dbReference type="NCBI Taxonomy" id="61149"/>
    <lineage>
        <taxon>Eukaryota</taxon>
        <taxon>Viridiplantae</taxon>
        <taxon>Streptophyta</taxon>
        <taxon>Embryophyta</taxon>
        <taxon>Tracheophyta</taxon>
        <taxon>Spermatophyta</taxon>
        <taxon>Magnoliopsida</taxon>
        <taxon>eudicotyledons</taxon>
        <taxon>Gunneridae</taxon>
        <taxon>Pentapetalae</taxon>
        <taxon>rosids</taxon>
        <taxon>fabids</taxon>
        <taxon>Malpighiales</taxon>
        <taxon>Rhizophoraceae</taxon>
        <taxon>Rhizophora</taxon>
    </lineage>
</organism>
<accession>A0A2P2IPK2</accession>
<keyword evidence="1" id="KW-0418">Kinase</keyword>
<dbReference type="GO" id="GO:0016301">
    <property type="term" value="F:kinase activity"/>
    <property type="evidence" value="ECO:0007669"/>
    <property type="project" value="UniProtKB-KW"/>
</dbReference>
<dbReference type="EMBL" id="GGEC01002649">
    <property type="protein sequence ID" value="MBW83132.1"/>
    <property type="molecule type" value="Transcribed_RNA"/>
</dbReference>
<evidence type="ECO:0000313" key="1">
    <source>
        <dbReference type="EMBL" id="MBW83132.1"/>
    </source>
</evidence>